<gene>
    <name evidence="3" type="ORF">CSA56_15475</name>
</gene>
<keyword evidence="2" id="KW-0119">Carbohydrate metabolism</keyword>
<keyword evidence="1" id="KW-0413">Isomerase</keyword>
<protein>
    <recommendedName>
        <fullName evidence="5">Fucose isomerase</fullName>
    </recommendedName>
</protein>
<evidence type="ECO:0008006" key="5">
    <source>
        <dbReference type="Google" id="ProtNLM"/>
    </source>
</evidence>
<accession>A0A2G6KC76</accession>
<dbReference type="GO" id="GO:0019571">
    <property type="term" value="P:D-arabinose catabolic process"/>
    <property type="evidence" value="ECO:0007669"/>
    <property type="project" value="TreeGrafter"/>
</dbReference>
<dbReference type="GO" id="GO:0008790">
    <property type="term" value="F:arabinose isomerase activity"/>
    <property type="evidence" value="ECO:0007669"/>
    <property type="project" value="TreeGrafter"/>
</dbReference>
<evidence type="ECO:0000313" key="3">
    <source>
        <dbReference type="EMBL" id="PIE32409.1"/>
    </source>
</evidence>
<dbReference type="EMBL" id="PDSK01000114">
    <property type="protein sequence ID" value="PIE32409.1"/>
    <property type="molecule type" value="Genomic_DNA"/>
</dbReference>
<dbReference type="Proteomes" id="UP000230821">
    <property type="component" value="Unassembled WGS sequence"/>
</dbReference>
<reference evidence="3 4" key="1">
    <citation type="submission" date="2017-10" db="EMBL/GenBank/DDBJ databases">
        <title>Novel microbial diversity and functional potential in the marine mammal oral microbiome.</title>
        <authorList>
            <person name="Dudek N.K."/>
            <person name="Sun C.L."/>
            <person name="Burstein D."/>
            <person name="Kantor R.S."/>
            <person name="Aliaga Goltsman D.S."/>
            <person name="Bik E.M."/>
            <person name="Thomas B.C."/>
            <person name="Banfield J.F."/>
            <person name="Relman D.A."/>
        </authorList>
    </citation>
    <scope>NUCLEOTIDE SEQUENCE [LARGE SCALE GENOMIC DNA]</scope>
    <source>
        <strain evidence="3">DOLJORAL78_47_16</strain>
    </source>
</reference>
<dbReference type="GO" id="GO:0008736">
    <property type="term" value="F:L-fucose isomerase activity"/>
    <property type="evidence" value="ECO:0007669"/>
    <property type="project" value="InterPro"/>
</dbReference>
<evidence type="ECO:0000256" key="1">
    <source>
        <dbReference type="ARBA" id="ARBA00023235"/>
    </source>
</evidence>
<dbReference type="GO" id="GO:0042355">
    <property type="term" value="P:L-fucose catabolic process"/>
    <property type="evidence" value="ECO:0007669"/>
    <property type="project" value="TreeGrafter"/>
</dbReference>
<evidence type="ECO:0000313" key="4">
    <source>
        <dbReference type="Proteomes" id="UP000230821"/>
    </source>
</evidence>
<evidence type="ECO:0000256" key="2">
    <source>
        <dbReference type="ARBA" id="ARBA00023277"/>
    </source>
</evidence>
<comment type="caution">
    <text evidence="3">The sequence shown here is derived from an EMBL/GenBank/DDBJ whole genome shotgun (WGS) entry which is preliminary data.</text>
</comment>
<dbReference type="AlphaFoldDB" id="A0A2G6KC76"/>
<dbReference type="SUPFAM" id="SSF53743">
    <property type="entry name" value="FucI/AraA N-terminal and middle domains"/>
    <property type="match status" value="1"/>
</dbReference>
<dbReference type="PANTHER" id="PTHR37840:SF1">
    <property type="entry name" value="L-FUCOSE ISOMERASE"/>
    <property type="match status" value="1"/>
</dbReference>
<dbReference type="PANTHER" id="PTHR37840">
    <property type="entry name" value="L-FUCOSE ISOMERASE"/>
    <property type="match status" value="1"/>
</dbReference>
<organism evidence="3 4">
    <name type="scientific">candidate division KSB3 bacterium</name>
    <dbReference type="NCBI Taxonomy" id="2044937"/>
    <lineage>
        <taxon>Bacteria</taxon>
        <taxon>candidate division KSB3</taxon>
    </lineage>
</organism>
<dbReference type="GO" id="GO:0030145">
    <property type="term" value="F:manganese ion binding"/>
    <property type="evidence" value="ECO:0007669"/>
    <property type="project" value="InterPro"/>
</dbReference>
<sequence>MMMKPKVAFIVYGVHKDGLPDPMGTPFIDDDIVKRSKQALLDSGLELVEHELVIASKQEAKDCFARLKKMDDLDAVVLFSGTWVWASHLIGAIRDFSFQGKGLVIWTHPGSQGWRPVGGLVLHAALDEVGIKHRFVYGEAERLQEIERIFSYCRASSMKNSLNMSTLGVFGGRGMGQTCGVADPSQWMKIFGIDIDSRDTTELLKTARAITPGELADARKQIQPYFSEPIPEGETANRSISLYLAIKKLLAKEAWDFYTIQSFPGLGDEYSATCFAQSMILNDGIGTSTLGDFNTCLTVKLLTDLSQDPVYYGDLQHVDKTTNEIKIIGDGACPPLLAGTLVPAKFAEHGIPTEGEAGGLSVELVCKPGKGVLARLGRRDGQFEMVVTRCSVSEPTVEELEKRRDECGIPFWPHAFVTVECDIDELINAWNNEYAVLGYGEHLYEEMKAFCELTDIHVIAL</sequence>
<proteinExistence type="predicted"/>
<dbReference type="InterPro" id="IPR009015">
    <property type="entry name" value="Fucose_isomerase_N/cen_sf"/>
</dbReference>
<dbReference type="GO" id="GO:0005737">
    <property type="term" value="C:cytoplasm"/>
    <property type="evidence" value="ECO:0007669"/>
    <property type="project" value="InterPro"/>
</dbReference>
<dbReference type="InterPro" id="IPR005763">
    <property type="entry name" value="Fucose_isomerase"/>
</dbReference>
<name>A0A2G6KC76_9BACT</name>